<dbReference type="Gene3D" id="3.40.50.1010">
    <property type="entry name" value="5'-nuclease"/>
    <property type="match status" value="1"/>
</dbReference>
<name>A0A830EAX8_9EURY</name>
<reference evidence="2" key="1">
    <citation type="journal article" date="2014" name="Int. J. Syst. Evol. Microbiol.">
        <title>Complete genome sequence of Corynebacterium casei LMG S-19264T (=DSM 44701T), isolated from a smear-ripened cheese.</title>
        <authorList>
            <consortium name="US DOE Joint Genome Institute (JGI-PGF)"/>
            <person name="Walter F."/>
            <person name="Albersmeier A."/>
            <person name="Kalinowski J."/>
            <person name="Ruckert C."/>
        </authorList>
    </citation>
    <scope>NUCLEOTIDE SEQUENCE</scope>
    <source>
        <strain evidence="2">JCM 14359</strain>
    </source>
</reference>
<dbReference type="InterPro" id="IPR029060">
    <property type="entry name" value="PIN-like_dom_sf"/>
</dbReference>
<proteinExistence type="predicted"/>
<protein>
    <recommendedName>
        <fullName evidence="1">VapC9 PIN-like domain-containing protein</fullName>
    </recommendedName>
</protein>
<dbReference type="Pfam" id="PF18477">
    <property type="entry name" value="PIN_9"/>
    <property type="match status" value="1"/>
</dbReference>
<keyword evidence="3" id="KW-1185">Reference proteome</keyword>
<dbReference type="CDD" id="cd09879">
    <property type="entry name" value="PIN_VapC_AF0591-like"/>
    <property type="match status" value="1"/>
</dbReference>
<dbReference type="InterPro" id="IPR041120">
    <property type="entry name" value="PIN_9"/>
</dbReference>
<evidence type="ECO:0000259" key="1">
    <source>
        <dbReference type="Pfam" id="PF18477"/>
    </source>
</evidence>
<sequence>MPRVTDRDADTRGDAEDAPTVILDTNALMMPVELNVRVFDELDRVVGDADLVVPGPVLAELEKLAAAGNGTEATAAAVGRDLADRCRVVGTEASYADDAVVELAADAADPNDDDAGNAGYAVTNDRPLRDRLLERGVRVLGLRGRTTLQITEP</sequence>
<dbReference type="AlphaFoldDB" id="A0A830EAX8"/>
<evidence type="ECO:0000313" key="3">
    <source>
        <dbReference type="Proteomes" id="UP000653099"/>
    </source>
</evidence>
<reference evidence="2" key="2">
    <citation type="submission" date="2020-09" db="EMBL/GenBank/DDBJ databases">
        <authorList>
            <person name="Sun Q."/>
            <person name="Ohkuma M."/>
        </authorList>
    </citation>
    <scope>NUCLEOTIDE SEQUENCE</scope>
    <source>
        <strain evidence="2">JCM 14359</strain>
    </source>
</reference>
<gene>
    <name evidence="2" type="ORF">GCM10008995_00220</name>
</gene>
<dbReference type="EMBL" id="BMOC01000001">
    <property type="protein sequence ID" value="GGI93994.1"/>
    <property type="molecule type" value="Genomic_DNA"/>
</dbReference>
<feature type="domain" description="VapC9 PIN-like" evidence="1">
    <location>
        <begin position="21"/>
        <end position="145"/>
    </location>
</feature>
<comment type="caution">
    <text evidence="2">The sequence shown here is derived from an EMBL/GenBank/DDBJ whole genome shotgun (WGS) entry which is preliminary data.</text>
</comment>
<evidence type="ECO:0000313" key="2">
    <source>
        <dbReference type="EMBL" id="GGI93994.1"/>
    </source>
</evidence>
<dbReference type="SUPFAM" id="SSF88723">
    <property type="entry name" value="PIN domain-like"/>
    <property type="match status" value="1"/>
</dbReference>
<organism evidence="2 3">
    <name type="scientific">Halobellus salinus</name>
    <dbReference type="NCBI Taxonomy" id="931585"/>
    <lineage>
        <taxon>Archaea</taxon>
        <taxon>Methanobacteriati</taxon>
        <taxon>Methanobacteriota</taxon>
        <taxon>Stenosarchaea group</taxon>
        <taxon>Halobacteria</taxon>
        <taxon>Halobacteriales</taxon>
        <taxon>Haloferacaceae</taxon>
        <taxon>Halobellus</taxon>
    </lineage>
</organism>
<dbReference type="Proteomes" id="UP000653099">
    <property type="component" value="Unassembled WGS sequence"/>
</dbReference>
<accession>A0A830EAX8</accession>